<evidence type="ECO:0000256" key="4">
    <source>
        <dbReference type="ARBA" id="ARBA00022723"/>
    </source>
</evidence>
<proteinExistence type="predicted"/>
<keyword evidence="2" id="KW-0104">Cadmium</keyword>
<feature type="chain" id="PRO_5015146738" description="glutathione gamma-glutamylcysteinyltransferase" evidence="5">
    <location>
        <begin position="23"/>
        <end position="218"/>
    </location>
</feature>
<dbReference type="SUPFAM" id="SSF54001">
    <property type="entry name" value="Cysteine proteinases"/>
    <property type="match status" value="1"/>
</dbReference>
<evidence type="ECO:0000256" key="3">
    <source>
        <dbReference type="ARBA" id="ARBA00022679"/>
    </source>
</evidence>
<dbReference type="InterPro" id="IPR038156">
    <property type="entry name" value="PCS_N_sf"/>
</dbReference>
<evidence type="ECO:0000256" key="1">
    <source>
        <dbReference type="ARBA" id="ARBA00012468"/>
    </source>
</evidence>
<dbReference type="PANTHER" id="PTHR33447">
    <property type="entry name" value="GLUTATHIONE GAMMA-GLUTAMYLCYSTEINYLTRANSFERASE"/>
    <property type="match status" value="1"/>
</dbReference>
<dbReference type="PROSITE" id="PS51443">
    <property type="entry name" value="PCS"/>
    <property type="match status" value="1"/>
</dbReference>
<dbReference type="AlphaFoldDB" id="A0A2P7BDR1"/>
<dbReference type="OrthoDB" id="8219159at2"/>
<dbReference type="InterPro" id="IPR038765">
    <property type="entry name" value="Papain-like_cys_pep_sf"/>
</dbReference>
<organism evidence="7 8">
    <name type="scientific">Phyllobacterium sophorae</name>
    <dbReference type="NCBI Taxonomy" id="1520277"/>
    <lineage>
        <taxon>Bacteria</taxon>
        <taxon>Pseudomonadati</taxon>
        <taxon>Pseudomonadota</taxon>
        <taxon>Alphaproteobacteria</taxon>
        <taxon>Hyphomicrobiales</taxon>
        <taxon>Phyllobacteriaceae</taxon>
        <taxon>Phyllobacterium</taxon>
    </lineage>
</organism>
<accession>A0A2P7BDR1</accession>
<comment type="caution">
    <text evidence="7">The sequence shown here is derived from an EMBL/GenBank/DDBJ whole genome shotgun (WGS) entry which is preliminary data.</text>
</comment>
<evidence type="ECO:0000313" key="8">
    <source>
        <dbReference type="Proteomes" id="UP000241764"/>
    </source>
</evidence>
<protein>
    <recommendedName>
        <fullName evidence="1">glutathione gamma-glutamylcysteinyltransferase</fullName>
        <ecNumber evidence="1">2.3.2.15</ecNumber>
    </recommendedName>
</protein>
<dbReference type="RefSeq" id="WP_106664115.1">
    <property type="nucleotide sequence ID" value="NZ_PGGM01000004.1"/>
</dbReference>
<dbReference type="InterPro" id="IPR007719">
    <property type="entry name" value="PCS_N"/>
</dbReference>
<gene>
    <name evidence="7" type="ORF">CU103_11775</name>
</gene>
<feature type="domain" description="Peptidase C83" evidence="6">
    <location>
        <begin position="1"/>
        <end position="218"/>
    </location>
</feature>
<keyword evidence="3" id="KW-0808">Transferase</keyword>
<sequence>MRRRFVFSVVACIALISGAAFLVAGQSGVSSEAIQSSVVRAPELIDRAWHLPVAASFNSELTWQSNGSRCGPASLANAFRSIGEEETTEAAVLDGTGKCWTGFCIIGLTLDELAEVAQQHTGRKVTVVRDLNAKEFREHMRRANDPDRRYIVNFTREKVFGGGGGHHSPIGGYMEAEDLVFVLDVNENYRPWLIERERLFAAMDTFDGDKKRGLLLIE</sequence>
<dbReference type="GO" id="GO:0016756">
    <property type="term" value="F:glutathione gamma-glutamylcysteinyltransferase activity"/>
    <property type="evidence" value="ECO:0007669"/>
    <property type="project" value="UniProtKB-EC"/>
</dbReference>
<dbReference type="Pfam" id="PF05023">
    <property type="entry name" value="Phytochelatin"/>
    <property type="match status" value="1"/>
</dbReference>
<name>A0A2P7BDR1_9HYPH</name>
<dbReference type="InterPro" id="IPR040409">
    <property type="entry name" value="PCS-like"/>
</dbReference>
<dbReference type="Proteomes" id="UP000241764">
    <property type="component" value="Unassembled WGS sequence"/>
</dbReference>
<dbReference type="GO" id="GO:0046872">
    <property type="term" value="F:metal ion binding"/>
    <property type="evidence" value="ECO:0007669"/>
    <property type="project" value="UniProtKB-KW"/>
</dbReference>
<feature type="signal peptide" evidence="5">
    <location>
        <begin position="1"/>
        <end position="22"/>
    </location>
</feature>
<dbReference type="GO" id="GO:0010038">
    <property type="term" value="P:response to metal ion"/>
    <property type="evidence" value="ECO:0007669"/>
    <property type="project" value="InterPro"/>
</dbReference>
<dbReference type="GO" id="GO:0046938">
    <property type="term" value="P:phytochelatin biosynthetic process"/>
    <property type="evidence" value="ECO:0007669"/>
    <property type="project" value="InterPro"/>
</dbReference>
<dbReference type="EC" id="2.3.2.15" evidence="1"/>
<keyword evidence="5" id="KW-0732">Signal</keyword>
<reference evidence="8" key="1">
    <citation type="submission" date="2017-11" db="EMBL/GenBank/DDBJ databases">
        <authorList>
            <person name="Kuznetsova I."/>
            <person name="Sazanova A."/>
            <person name="Chirak E."/>
            <person name="Safronova V."/>
            <person name="Willems A."/>
        </authorList>
    </citation>
    <scope>NUCLEOTIDE SEQUENCE [LARGE SCALE GENOMIC DNA]</scope>
    <source>
        <strain evidence="8">CCBAU 03422</strain>
    </source>
</reference>
<evidence type="ECO:0000256" key="2">
    <source>
        <dbReference type="ARBA" id="ARBA00022539"/>
    </source>
</evidence>
<evidence type="ECO:0000256" key="5">
    <source>
        <dbReference type="SAM" id="SignalP"/>
    </source>
</evidence>
<keyword evidence="4" id="KW-0479">Metal-binding</keyword>
<dbReference type="EMBL" id="PGGM01000004">
    <property type="protein sequence ID" value="PSH64569.1"/>
    <property type="molecule type" value="Genomic_DNA"/>
</dbReference>
<evidence type="ECO:0000259" key="6">
    <source>
        <dbReference type="PROSITE" id="PS51443"/>
    </source>
</evidence>
<dbReference type="Gene3D" id="3.90.70.30">
    <property type="entry name" value="Phytochelatin synthase, N-terminal domain"/>
    <property type="match status" value="1"/>
</dbReference>
<evidence type="ECO:0000313" key="7">
    <source>
        <dbReference type="EMBL" id="PSH64569.1"/>
    </source>
</evidence>
<keyword evidence="8" id="KW-1185">Reference proteome</keyword>